<evidence type="ECO:0000313" key="2">
    <source>
        <dbReference type="Proteomes" id="UP001623232"/>
    </source>
</evidence>
<keyword evidence="2" id="KW-1185">Reference proteome</keyword>
<organism evidence="1 2">
    <name type="scientific">Aliisedimentitalea scapharcae</name>
    <dbReference type="NCBI Taxonomy" id="1524259"/>
    <lineage>
        <taxon>Bacteria</taxon>
        <taxon>Pseudomonadati</taxon>
        <taxon>Pseudomonadota</taxon>
        <taxon>Alphaproteobacteria</taxon>
        <taxon>Rhodobacterales</taxon>
        <taxon>Roseobacteraceae</taxon>
        <taxon>Aliisedimentitalea</taxon>
    </lineage>
</organism>
<sequence>MAPIEWVNKALSNSGLPTYEEILGHAVKVLREDKAVCERPKMSARQLYLRQIGAEWLDWRRTEKDAAINYSHVSQKHLKIPVIFDANATPFLLFGSDFDIKIFDPMEMFEEEASLHTQSLNFRRACR</sequence>
<accession>A0ABZ2XQ74</accession>
<dbReference type="Proteomes" id="UP001623232">
    <property type="component" value="Chromosome"/>
</dbReference>
<proteinExistence type="predicted"/>
<protein>
    <submittedName>
        <fullName evidence="1">Uncharacterized protein</fullName>
    </submittedName>
</protein>
<reference evidence="1 2" key="1">
    <citation type="submission" date="2023-04" db="EMBL/GenBank/DDBJ databases">
        <title>Complete genome sequence of Alisedimentitalea scapharcae.</title>
        <authorList>
            <person name="Rong J.-C."/>
            <person name="Yi M.-L."/>
            <person name="Zhao Q."/>
        </authorList>
    </citation>
    <scope>NUCLEOTIDE SEQUENCE [LARGE SCALE GENOMIC DNA]</scope>
    <source>
        <strain evidence="1 2">KCTC 42119</strain>
    </source>
</reference>
<evidence type="ECO:0000313" key="1">
    <source>
        <dbReference type="EMBL" id="WZK88250.1"/>
    </source>
</evidence>
<name>A0ABZ2XQ74_9RHOB</name>
<gene>
    <name evidence="1" type="ORF">QEZ52_16830</name>
</gene>
<dbReference type="RefSeq" id="WP_406645632.1">
    <property type="nucleotide sequence ID" value="NZ_CP123584.1"/>
</dbReference>
<dbReference type="EMBL" id="CP123584">
    <property type="protein sequence ID" value="WZK88250.1"/>
    <property type="molecule type" value="Genomic_DNA"/>
</dbReference>